<feature type="binding site" evidence="4">
    <location>
        <begin position="492"/>
        <end position="493"/>
    </location>
    <ligand>
        <name>FAD</name>
        <dbReference type="ChEBI" id="CHEBI:57692"/>
    </ligand>
</feature>
<evidence type="ECO:0000313" key="8">
    <source>
        <dbReference type="EMBL" id="AMP40938.1"/>
    </source>
</evidence>
<dbReference type="PROSITE" id="PS00623">
    <property type="entry name" value="GMC_OXRED_1"/>
    <property type="match status" value="1"/>
</dbReference>
<dbReference type="Gene3D" id="3.50.50.60">
    <property type="entry name" value="FAD/NAD(P)-binding domain"/>
    <property type="match status" value="1"/>
</dbReference>
<dbReference type="EMBL" id="KT794008">
    <property type="protein sequence ID" value="AMP40938.1"/>
    <property type="molecule type" value="Genomic_DNA"/>
</dbReference>
<dbReference type="InterPro" id="IPR007867">
    <property type="entry name" value="GMC_OxRtase_C"/>
</dbReference>
<feature type="domain" description="Glucose-methanol-choline oxidoreductase N-terminal" evidence="6">
    <location>
        <begin position="67"/>
        <end position="90"/>
    </location>
</feature>
<feature type="active site" description="Proton acceptor" evidence="3">
    <location>
        <position position="537"/>
    </location>
</feature>
<keyword evidence="4 5" id="KW-0274">FAD</keyword>
<feature type="binding site" evidence="4">
    <location>
        <begin position="538"/>
        <end position="539"/>
    </location>
    <ligand>
        <name>FAD</name>
        <dbReference type="ChEBI" id="CHEBI:57692"/>
    </ligand>
</feature>
<dbReference type="SUPFAM" id="SSF54373">
    <property type="entry name" value="FAD-linked reductases, C-terminal domain"/>
    <property type="match status" value="1"/>
</dbReference>
<dbReference type="Gene3D" id="3.30.560.10">
    <property type="entry name" value="Glucose Oxidase, domain 3"/>
    <property type="match status" value="1"/>
</dbReference>
<dbReference type="GO" id="GO:0050660">
    <property type="term" value="F:flavin adenine dinucleotide binding"/>
    <property type="evidence" value="ECO:0007669"/>
    <property type="project" value="InterPro"/>
</dbReference>
<comment type="similarity">
    <text evidence="1 5">Belongs to the GMC oxidoreductase family.</text>
</comment>
<dbReference type="InterPro" id="IPR036188">
    <property type="entry name" value="FAD/NAD-bd_sf"/>
</dbReference>
<dbReference type="Pfam" id="PF05199">
    <property type="entry name" value="GMC_oxred_C"/>
    <property type="match status" value="1"/>
</dbReference>
<evidence type="ECO:0000256" key="5">
    <source>
        <dbReference type="RuleBase" id="RU003968"/>
    </source>
</evidence>
<accession>A0A142BS52</accession>
<dbReference type="SUPFAM" id="SSF51905">
    <property type="entry name" value="FAD/NAD(P)-binding domain"/>
    <property type="match status" value="1"/>
</dbReference>
<dbReference type="PROSITE" id="PS00624">
    <property type="entry name" value="GMC_OXRED_2"/>
    <property type="match status" value="1"/>
</dbReference>
<comment type="cofactor">
    <cofactor evidence="4">
        <name>FAD</name>
        <dbReference type="ChEBI" id="CHEBI:57692"/>
    </cofactor>
</comment>
<evidence type="ECO:0000256" key="2">
    <source>
        <dbReference type="ARBA" id="ARBA00023180"/>
    </source>
</evidence>
<dbReference type="PIRSF" id="PIRSF000137">
    <property type="entry name" value="Alcohol_oxidase"/>
    <property type="match status" value="1"/>
</dbReference>
<evidence type="ECO:0000259" key="6">
    <source>
        <dbReference type="PROSITE" id="PS00623"/>
    </source>
</evidence>
<dbReference type="GO" id="GO:0044550">
    <property type="term" value="P:secondary metabolite biosynthetic process"/>
    <property type="evidence" value="ECO:0007669"/>
    <property type="project" value="TreeGrafter"/>
</dbReference>
<dbReference type="InterPro" id="IPR000172">
    <property type="entry name" value="GMC_OxRdtase_N"/>
</dbReference>
<feature type="domain" description="Glucose-methanol-choline oxidoreductase N-terminal" evidence="7">
    <location>
        <begin position="259"/>
        <end position="273"/>
    </location>
</feature>
<dbReference type="Pfam" id="PF00732">
    <property type="entry name" value="GMC_oxred_N"/>
    <property type="match status" value="1"/>
</dbReference>
<dbReference type="AlphaFoldDB" id="A0A142BS52"/>
<evidence type="ECO:0000259" key="7">
    <source>
        <dbReference type="PROSITE" id="PS00624"/>
    </source>
</evidence>
<dbReference type="GO" id="GO:0016614">
    <property type="term" value="F:oxidoreductase activity, acting on CH-OH group of donors"/>
    <property type="evidence" value="ECO:0007669"/>
    <property type="project" value="InterPro"/>
</dbReference>
<feature type="active site" description="Proton donor" evidence="3">
    <location>
        <position position="493"/>
    </location>
</feature>
<protein>
    <submittedName>
        <fullName evidence="8">GMC oxidoreductase</fullName>
    </submittedName>
</protein>
<reference evidence="8" key="1">
    <citation type="submission" date="2015-09" db="EMBL/GenBank/DDBJ databases">
        <authorList>
            <person name="Jackson K.R."/>
            <person name="Lunt B.L."/>
            <person name="Fisher J.N.B."/>
            <person name="Gardner A.V."/>
            <person name="Bailey M.E."/>
            <person name="Deus L.M."/>
            <person name="Earl A.S."/>
            <person name="Gibby P.D."/>
            <person name="Hartmann K.A."/>
            <person name="Liu J.E."/>
            <person name="Manci A.M."/>
            <person name="Nielsen D.A."/>
            <person name="Solomon M.B."/>
            <person name="Breakwell D.P."/>
            <person name="Burnett S.H."/>
            <person name="Grose J.H."/>
        </authorList>
    </citation>
    <scope>NUCLEOTIDE SEQUENCE</scope>
    <source>
        <strain evidence="8">MD2</strain>
    </source>
</reference>
<evidence type="ECO:0000256" key="1">
    <source>
        <dbReference type="ARBA" id="ARBA00010790"/>
    </source>
</evidence>
<keyword evidence="5" id="KW-0285">Flavoprotein</keyword>
<evidence type="ECO:0000256" key="4">
    <source>
        <dbReference type="PIRSR" id="PIRSR000137-2"/>
    </source>
</evidence>
<dbReference type="PANTHER" id="PTHR11552:SF138">
    <property type="entry name" value="DEHYDROGENASE PKFF-RELATED"/>
    <property type="match status" value="1"/>
</dbReference>
<name>A0A142BS52_CLACD</name>
<proteinExistence type="inferred from homology"/>
<evidence type="ECO:0000256" key="3">
    <source>
        <dbReference type="PIRSR" id="PIRSR000137-1"/>
    </source>
</evidence>
<dbReference type="InterPro" id="IPR012132">
    <property type="entry name" value="GMC_OxRdtase"/>
</dbReference>
<dbReference type="PANTHER" id="PTHR11552">
    <property type="entry name" value="GLUCOSE-METHANOL-CHOLINE GMC OXIDOREDUCTASE"/>
    <property type="match status" value="1"/>
</dbReference>
<keyword evidence="2" id="KW-0325">Glycoprotein</keyword>
<organism evidence="8">
    <name type="scientific">Cladosporium cladosporioides</name>
    <dbReference type="NCBI Taxonomy" id="29917"/>
    <lineage>
        <taxon>Eukaryota</taxon>
        <taxon>Fungi</taxon>
        <taxon>Dikarya</taxon>
        <taxon>Ascomycota</taxon>
        <taxon>Pezizomycotina</taxon>
        <taxon>Dothideomycetes</taxon>
        <taxon>Dothideomycetidae</taxon>
        <taxon>Cladosporiales</taxon>
        <taxon>Cladosporiaceae</taxon>
        <taxon>Cladosporium</taxon>
    </lineage>
</organism>
<sequence>MEKEGQFFMGSQTSISHADDLKSVTPGLCGQQGVGADPKASLPLIDWGFVTTPQPGLGNRSIHYARGKTLGGSSALNFMLYHRGTNGSYDKWAHEVGDDSYTFDKLLPYFQRSTHITPPSDKILRDNATIDYDEMAFNNDLTYHRPLHVSWANYVKAFSTWTKQALRAVGVDASSGLDYGSLQGSSHALTTITPQDQHRDSSQTSFLEYALRTTDIKVYTQTMARRILFSDNTATGVQVTTAGRNYTINAKKEVILSAGAFQSPQLLMVSGVGPRSVLEQYEIPVVKDLPGVGQSMMDQIYFGVTHRVNIPTASRLQYDPEYARAVAEEYRTNGTGPLTSAVDMIAFERLVDSVPGLLPNSTVDALRRDFPLDWPDVEYLALDGYSGIANPDLVVPADGHDYASLMACMLSPYSRGNLTISSPDVSIPPTINPSWLTDPRDKDQAIAAFKRVRQIWAQMSNITVGDEFKPGPETQSDDDIWRWIQKDAITIWHASSTCKMGRSNDTLAVVDSKARVYGTQGLRVVDASAFPFLTPGHPQSGVYMLAEKIADDIKMGN</sequence>